<evidence type="ECO:0000313" key="2">
    <source>
        <dbReference type="EMBL" id="AXC34294.1"/>
    </source>
</evidence>
<name>A0A2Z5H4E1_9CAUD</name>
<dbReference type="RefSeq" id="YP_010731765.1">
    <property type="nucleotide sequence ID" value="NC_072811.1"/>
</dbReference>
<reference evidence="3" key="1">
    <citation type="submission" date="2018-05" db="EMBL/GenBank/DDBJ databases">
        <title>Exploring Bacteriophages for Innovative Applications.</title>
        <authorList>
            <person name="Olsen N.S."/>
            <person name="Kot W."/>
            <person name="Hansen L.H."/>
        </authorList>
    </citation>
    <scope>NUCLEOTIDE SEQUENCE [LARGE SCALE GENOMIC DNA]</scope>
</reference>
<dbReference type="Proteomes" id="UP000252726">
    <property type="component" value="Segment"/>
</dbReference>
<dbReference type="KEGG" id="vg:79513886"/>
<sequence>MPIIPPHFDAATLALALSLCRVIGFVVGMVFVTKAIKARKAGRNADAIWYMLCAIIFVA</sequence>
<organism evidence="2 3">
    <name type="scientific">Escherichia phage Halfdan</name>
    <dbReference type="NCBI Taxonomy" id="2234092"/>
    <lineage>
        <taxon>Viruses</taxon>
        <taxon>Duplodnaviria</taxon>
        <taxon>Heunggongvirae</taxon>
        <taxon>Uroviricota</taxon>
        <taxon>Caudoviricetes</taxon>
        <taxon>Halfdanvirus</taxon>
        <taxon>Halfdanvirus halfdan</taxon>
    </lineage>
</organism>
<evidence type="ECO:0000313" key="3">
    <source>
        <dbReference type="Proteomes" id="UP000252726"/>
    </source>
</evidence>
<keyword evidence="1" id="KW-0812">Transmembrane</keyword>
<proteinExistence type="predicted"/>
<accession>A0A2Z5H4E1</accession>
<evidence type="ECO:0000256" key="1">
    <source>
        <dbReference type="SAM" id="Phobius"/>
    </source>
</evidence>
<dbReference type="EMBL" id="MH362766">
    <property type="protein sequence ID" value="AXC34294.1"/>
    <property type="molecule type" value="Genomic_DNA"/>
</dbReference>
<keyword evidence="1" id="KW-0472">Membrane</keyword>
<dbReference type="GeneID" id="79513886"/>
<keyword evidence="1" id="KW-1133">Transmembrane helix</keyword>
<feature type="transmembrane region" description="Helical" evidence="1">
    <location>
        <begin position="12"/>
        <end position="33"/>
    </location>
</feature>
<keyword evidence="3" id="KW-1185">Reference proteome</keyword>
<protein>
    <submittedName>
        <fullName evidence="2">Uncharacterized protein</fullName>
    </submittedName>
</protein>